<feature type="transmembrane region" description="Helical" evidence="5">
    <location>
        <begin position="101"/>
        <end position="122"/>
    </location>
</feature>
<proteinExistence type="predicted"/>
<keyword evidence="6" id="KW-0732">Signal</keyword>
<evidence type="ECO:0000313" key="8">
    <source>
        <dbReference type="EMBL" id="CAK8680409.1"/>
    </source>
</evidence>
<dbReference type="PROSITE" id="PS50850">
    <property type="entry name" value="MFS"/>
    <property type="match status" value="1"/>
</dbReference>
<sequence length="474" mass="51892">MRPRWLILILLTILAFQNGYAEISFGSVNDVYSYYFSVTHAETDWAIAGVYAGMLLAAPVMAWLNNSKLIAMRMATILFALTLLLSVLFIVIAIVARRLYILIIIGEVFNGIARALIYSLLAKFAVAWFPESQVGTAMGSVILAGNAGGIVGAIIPGIVLKRPNENYTINCTVKEQLKSVWMDYNQPRMLAIYCPALAITAVLFIFVLILVPDLPPKPPTLAQAVKRLQTTSANLTDNFFSATKKLFGEIRFVLVIVISGFVGRAYVVEASMLTELIREFSNLSTIEIAPNILGGYALTLCLAGWVLGTISGGKLLDKWKNYKFLFSTSSIATFLGCVGLALSVYFSSYSALCLTIFFFGWTFGINLITSYEIATQETYPMDELFVTLWLNGGQGAISMIAAGLARVMLNHLGGAAMLITQSATIAISFGLSLLLRLRYKRLNFSRGENYAGNNEHADEVSSVDEQTALLIRDS</sequence>
<dbReference type="InterPro" id="IPR049680">
    <property type="entry name" value="FLVCR1-2_SLC49-like"/>
</dbReference>
<keyword evidence="2 5" id="KW-0812">Transmembrane</keyword>
<dbReference type="SUPFAM" id="SSF103473">
    <property type="entry name" value="MFS general substrate transporter"/>
    <property type="match status" value="1"/>
</dbReference>
<dbReference type="InterPro" id="IPR036259">
    <property type="entry name" value="MFS_trans_sf"/>
</dbReference>
<keyword evidence="4 5" id="KW-0472">Membrane</keyword>
<dbReference type="PANTHER" id="PTHR10924:SF4">
    <property type="entry name" value="GH15861P"/>
    <property type="match status" value="1"/>
</dbReference>
<dbReference type="InterPro" id="IPR011701">
    <property type="entry name" value="MFS"/>
</dbReference>
<feature type="transmembrane region" description="Helical" evidence="5">
    <location>
        <begin position="322"/>
        <end position="342"/>
    </location>
</feature>
<comment type="subcellular location">
    <subcellularLocation>
        <location evidence="1">Membrane</location>
        <topology evidence="1">Multi-pass membrane protein</topology>
    </subcellularLocation>
</comment>
<keyword evidence="3 5" id="KW-1133">Transmembrane helix</keyword>
<evidence type="ECO:0000256" key="1">
    <source>
        <dbReference type="ARBA" id="ARBA00004141"/>
    </source>
</evidence>
<feature type="transmembrane region" description="Helical" evidence="5">
    <location>
        <begin position="250"/>
        <end position="268"/>
    </location>
</feature>
<dbReference type="InterPro" id="IPR020846">
    <property type="entry name" value="MFS_dom"/>
</dbReference>
<dbReference type="PANTHER" id="PTHR10924">
    <property type="entry name" value="MAJOR FACILITATOR SUPERFAMILY PROTEIN-RELATED"/>
    <property type="match status" value="1"/>
</dbReference>
<comment type="caution">
    <text evidence="8">The sequence shown here is derived from an EMBL/GenBank/DDBJ whole genome shotgun (WGS) entry which is preliminary data.</text>
</comment>
<feature type="chain" id="PRO_5046965338" description="Major facilitator superfamily (MFS) profile domain-containing protein" evidence="6">
    <location>
        <begin position="22"/>
        <end position="474"/>
    </location>
</feature>
<feature type="transmembrane region" description="Helical" evidence="5">
    <location>
        <begin position="134"/>
        <end position="159"/>
    </location>
</feature>
<dbReference type="Gene3D" id="1.20.1250.20">
    <property type="entry name" value="MFS general substrate transporter like domains"/>
    <property type="match status" value="2"/>
</dbReference>
<name>A0ABP0FL67_CLALP</name>
<evidence type="ECO:0000256" key="5">
    <source>
        <dbReference type="SAM" id="Phobius"/>
    </source>
</evidence>
<dbReference type="EMBL" id="CAWYQH010000068">
    <property type="protein sequence ID" value="CAK8680409.1"/>
    <property type="molecule type" value="Genomic_DNA"/>
</dbReference>
<feature type="domain" description="Major facilitator superfamily (MFS) profile" evidence="7">
    <location>
        <begin position="7"/>
        <end position="440"/>
    </location>
</feature>
<protein>
    <recommendedName>
        <fullName evidence="7">Major facilitator superfamily (MFS) profile domain-containing protein</fullName>
    </recommendedName>
</protein>
<reference evidence="8 9" key="1">
    <citation type="submission" date="2024-02" db="EMBL/GenBank/DDBJ databases">
        <authorList>
            <person name="Daric V."/>
            <person name="Darras S."/>
        </authorList>
    </citation>
    <scope>NUCLEOTIDE SEQUENCE [LARGE SCALE GENOMIC DNA]</scope>
</reference>
<evidence type="ECO:0000259" key="7">
    <source>
        <dbReference type="PROSITE" id="PS50850"/>
    </source>
</evidence>
<organism evidence="8 9">
    <name type="scientific">Clavelina lepadiformis</name>
    <name type="common">Light-bulb sea squirt</name>
    <name type="synonym">Ascidia lepadiformis</name>
    <dbReference type="NCBI Taxonomy" id="159417"/>
    <lineage>
        <taxon>Eukaryota</taxon>
        <taxon>Metazoa</taxon>
        <taxon>Chordata</taxon>
        <taxon>Tunicata</taxon>
        <taxon>Ascidiacea</taxon>
        <taxon>Aplousobranchia</taxon>
        <taxon>Clavelinidae</taxon>
        <taxon>Clavelina</taxon>
    </lineage>
</organism>
<dbReference type="Proteomes" id="UP001642483">
    <property type="component" value="Unassembled WGS sequence"/>
</dbReference>
<evidence type="ECO:0000256" key="3">
    <source>
        <dbReference type="ARBA" id="ARBA00022989"/>
    </source>
</evidence>
<accession>A0ABP0FL67</accession>
<feature type="transmembrane region" description="Helical" evidence="5">
    <location>
        <begin position="190"/>
        <end position="211"/>
    </location>
</feature>
<evidence type="ECO:0000256" key="4">
    <source>
        <dbReference type="ARBA" id="ARBA00023136"/>
    </source>
</evidence>
<feature type="signal peptide" evidence="6">
    <location>
        <begin position="1"/>
        <end position="21"/>
    </location>
</feature>
<evidence type="ECO:0000313" key="9">
    <source>
        <dbReference type="Proteomes" id="UP001642483"/>
    </source>
</evidence>
<dbReference type="Pfam" id="PF07690">
    <property type="entry name" value="MFS_1"/>
    <property type="match status" value="1"/>
</dbReference>
<gene>
    <name evidence="8" type="ORF">CVLEPA_LOCUS10663</name>
</gene>
<keyword evidence="9" id="KW-1185">Reference proteome</keyword>
<evidence type="ECO:0000256" key="6">
    <source>
        <dbReference type="SAM" id="SignalP"/>
    </source>
</evidence>
<feature type="transmembrane region" description="Helical" evidence="5">
    <location>
        <begin position="288"/>
        <end position="310"/>
    </location>
</feature>
<evidence type="ECO:0000256" key="2">
    <source>
        <dbReference type="ARBA" id="ARBA00022692"/>
    </source>
</evidence>
<feature type="transmembrane region" description="Helical" evidence="5">
    <location>
        <begin position="76"/>
        <end position="95"/>
    </location>
</feature>
<feature type="transmembrane region" description="Helical" evidence="5">
    <location>
        <begin position="348"/>
        <end position="368"/>
    </location>
</feature>
<feature type="transmembrane region" description="Helical" evidence="5">
    <location>
        <begin position="415"/>
        <end position="437"/>
    </location>
</feature>